<evidence type="ECO:0000256" key="3">
    <source>
        <dbReference type="ARBA" id="ARBA00022722"/>
    </source>
</evidence>
<dbReference type="CDD" id="cd09274">
    <property type="entry name" value="RNase_HI_RT_Ty3"/>
    <property type="match status" value="1"/>
</dbReference>
<dbReference type="SUPFAM" id="SSF56672">
    <property type="entry name" value="DNA/RNA polymerases"/>
    <property type="match status" value="1"/>
</dbReference>
<keyword evidence="1" id="KW-0808">Transferase</keyword>
<feature type="region of interest" description="Disordered" evidence="7">
    <location>
        <begin position="926"/>
        <end position="997"/>
    </location>
</feature>
<proteinExistence type="predicted"/>
<evidence type="ECO:0000313" key="11">
    <source>
        <dbReference type="Proteomes" id="UP001140091"/>
    </source>
</evidence>
<dbReference type="Pfam" id="PF17917">
    <property type="entry name" value="RT_RNaseH"/>
    <property type="match status" value="1"/>
</dbReference>
<dbReference type="InterPro" id="IPR041373">
    <property type="entry name" value="RT_RNaseH"/>
</dbReference>
<keyword evidence="11" id="KW-1185">Reference proteome</keyword>
<name>A0A9W8JC67_9AGAR</name>
<accession>A0A9W8JC67</accession>
<feature type="region of interest" description="Disordered" evidence="7">
    <location>
        <begin position="311"/>
        <end position="357"/>
    </location>
</feature>
<evidence type="ECO:0000256" key="7">
    <source>
        <dbReference type="SAM" id="MobiDB-lite"/>
    </source>
</evidence>
<keyword evidence="4" id="KW-0255">Endonuclease</keyword>
<evidence type="ECO:0008006" key="12">
    <source>
        <dbReference type="Google" id="ProtNLM"/>
    </source>
</evidence>
<dbReference type="InterPro" id="IPR050951">
    <property type="entry name" value="Retrovirus_Pol_polyprotein"/>
</dbReference>
<keyword evidence="3" id="KW-0540">Nuclease</keyword>
<dbReference type="Gene3D" id="1.10.340.70">
    <property type="match status" value="1"/>
</dbReference>
<feature type="region of interest" description="Disordered" evidence="7">
    <location>
        <begin position="781"/>
        <end position="813"/>
    </location>
</feature>
<keyword evidence="6" id="KW-0695">RNA-directed DNA polymerase</keyword>
<organism evidence="10 11">
    <name type="scientific">Candolleomyces eurysporus</name>
    <dbReference type="NCBI Taxonomy" id="2828524"/>
    <lineage>
        <taxon>Eukaryota</taxon>
        <taxon>Fungi</taxon>
        <taxon>Dikarya</taxon>
        <taxon>Basidiomycota</taxon>
        <taxon>Agaricomycotina</taxon>
        <taxon>Agaricomycetes</taxon>
        <taxon>Agaricomycetidae</taxon>
        <taxon>Agaricales</taxon>
        <taxon>Agaricineae</taxon>
        <taxon>Psathyrellaceae</taxon>
        <taxon>Candolleomyces</taxon>
    </lineage>
</organism>
<keyword evidence="5" id="KW-0378">Hydrolase</keyword>
<dbReference type="AlphaFoldDB" id="A0A9W8JC67"/>
<dbReference type="Pfam" id="PF17921">
    <property type="entry name" value="Integrase_H2C2"/>
    <property type="match status" value="1"/>
</dbReference>
<dbReference type="OrthoDB" id="3249394at2759"/>
<feature type="compositionally biased region" description="Polar residues" evidence="7">
    <location>
        <begin position="940"/>
        <end position="966"/>
    </location>
</feature>
<keyword evidence="2" id="KW-0548">Nucleotidyltransferase</keyword>
<dbReference type="Proteomes" id="UP001140091">
    <property type="component" value="Unassembled WGS sequence"/>
</dbReference>
<dbReference type="InterPro" id="IPR041588">
    <property type="entry name" value="Integrase_H2C2"/>
</dbReference>
<evidence type="ECO:0000256" key="5">
    <source>
        <dbReference type="ARBA" id="ARBA00022801"/>
    </source>
</evidence>
<feature type="region of interest" description="Disordered" evidence="7">
    <location>
        <begin position="402"/>
        <end position="421"/>
    </location>
</feature>
<dbReference type="PANTHER" id="PTHR37984">
    <property type="entry name" value="PROTEIN CBG26694"/>
    <property type="match status" value="1"/>
</dbReference>
<dbReference type="GO" id="GO:0004519">
    <property type="term" value="F:endonuclease activity"/>
    <property type="evidence" value="ECO:0007669"/>
    <property type="project" value="UniProtKB-KW"/>
</dbReference>
<feature type="compositionally biased region" description="Gly residues" evidence="7">
    <location>
        <begin position="783"/>
        <end position="813"/>
    </location>
</feature>
<feature type="compositionally biased region" description="Low complexity" evidence="7">
    <location>
        <begin position="409"/>
        <end position="421"/>
    </location>
</feature>
<evidence type="ECO:0000313" key="10">
    <source>
        <dbReference type="EMBL" id="KAJ2930134.1"/>
    </source>
</evidence>
<feature type="domain" description="Integrase zinc-binding" evidence="9">
    <location>
        <begin position="491"/>
        <end position="545"/>
    </location>
</feature>
<protein>
    <recommendedName>
        <fullName evidence="12">Integrase zinc-binding domain-containing protein</fullName>
    </recommendedName>
</protein>
<feature type="non-terminal residue" evidence="10">
    <location>
        <position position="997"/>
    </location>
</feature>
<feature type="compositionally biased region" description="Basic and acidic residues" evidence="7">
    <location>
        <begin position="375"/>
        <end position="387"/>
    </location>
</feature>
<evidence type="ECO:0000256" key="6">
    <source>
        <dbReference type="ARBA" id="ARBA00022918"/>
    </source>
</evidence>
<feature type="domain" description="Reverse transcriptase RNase H-like" evidence="8">
    <location>
        <begin position="79"/>
        <end position="180"/>
    </location>
</feature>
<evidence type="ECO:0000256" key="4">
    <source>
        <dbReference type="ARBA" id="ARBA00022759"/>
    </source>
</evidence>
<feature type="compositionally biased region" description="Basic and acidic residues" evidence="7">
    <location>
        <begin position="321"/>
        <end position="332"/>
    </location>
</feature>
<feature type="region of interest" description="Disordered" evidence="7">
    <location>
        <begin position="370"/>
        <end position="390"/>
    </location>
</feature>
<sequence>MKVLGRIIDDKGIKMDPDKVDLLMKWKTPTSRELLCGFLSAAGYLSDNIPERAFEEVNSLTSRCREHHRVPLDYGKDAQPINMVTDACASGLAGVVSQGDNWRTAKVAAFFSAKLNKAQQNYLVHEQEMLASVETMMRHQDILQGVKFCWYTDHKGLIHLLKQRDLSGRQAWWMEKISTFNFEVIYVPGVDNILSDALSRIYSYDALGTVHAPGEYTEHDDTLDLPVGGRLELSMLVLVGKEGAMPVMPEANRRQQVVALNVLTRLMAGKKAGTSEPAAVASGGRAVVVENKGKSPAEDEDTITMPHARGAVTKKRQQQVEMKEAVKPAAKEPKKRQGRPRKVVELAETGGPETGMEFAKRMKRHFVLKGPKAPGEQREGGSQEKTNDAPIQHKAPSAIAENGSEHFQSESQPSSEELSPPNLVQMVDNATDGMDIPAVIRNKYQDDPFFDEILKNLRHYKNFKISEGLIYLTMDEKHVLCIPRVTHQGRNIREFVINEAHSILAHLGFSKTLTYLRNHVWWNDMVKDTKRFCETCVTCMRNKSSNHKPYGLLHPLQPPSQPWDSIGIDFIGPLPTSENRDSRFDMITDGLTGMNPILNVDIENLQWINKDIFRLKFHEDFTNKTENYSAQQLKPFIEVSEKIEGQWKNGEELKVEVFGGYNEFARRYNCFAGACCLLVRNQLGAWEVPVTGRFLTSHDIDLSLLEIQRAVPAPVTAPATIDPTLEALGFTHNGVACTSMVHKHIKEKQTMINTQSLAIRTFHDLYQDDDGPFNNHLYPSREGNGGQGHGHGHGCGRGGMPGTQGGHGGGHGGIPGPCSGEHGFRFHNKLRVFNNTPGIGVENAHTATHQAIAPVKPIASVTATVNHTTGTMPNNGGNAATEPFEPSTEAIEAAMASARDLVAECGRKDGTATGTTTKQLSELSFKKTNGGVPGKDTVQERPTQSGHVGTDVTTQQVATSGNSETNADGGAGIVSGGRSAVNAGSSDDDVEMGGGPN</sequence>
<gene>
    <name evidence="10" type="ORF">H1R20_g6930</name>
</gene>
<evidence type="ECO:0000259" key="8">
    <source>
        <dbReference type="Pfam" id="PF17917"/>
    </source>
</evidence>
<evidence type="ECO:0000256" key="2">
    <source>
        <dbReference type="ARBA" id="ARBA00022695"/>
    </source>
</evidence>
<dbReference type="EMBL" id="JANBPK010000848">
    <property type="protein sequence ID" value="KAJ2930134.1"/>
    <property type="molecule type" value="Genomic_DNA"/>
</dbReference>
<evidence type="ECO:0000256" key="1">
    <source>
        <dbReference type="ARBA" id="ARBA00022679"/>
    </source>
</evidence>
<dbReference type="GO" id="GO:0003964">
    <property type="term" value="F:RNA-directed DNA polymerase activity"/>
    <property type="evidence" value="ECO:0007669"/>
    <property type="project" value="UniProtKB-KW"/>
</dbReference>
<evidence type="ECO:0000259" key="9">
    <source>
        <dbReference type="Pfam" id="PF17921"/>
    </source>
</evidence>
<dbReference type="PANTHER" id="PTHR37984:SF5">
    <property type="entry name" value="PROTEIN NYNRIN-LIKE"/>
    <property type="match status" value="1"/>
</dbReference>
<dbReference type="InterPro" id="IPR043502">
    <property type="entry name" value="DNA/RNA_pol_sf"/>
</dbReference>
<comment type="caution">
    <text evidence="10">The sequence shown here is derived from an EMBL/GenBank/DDBJ whole genome shotgun (WGS) entry which is preliminary data.</text>
</comment>
<reference evidence="10" key="1">
    <citation type="submission" date="2022-06" db="EMBL/GenBank/DDBJ databases">
        <title>Genome Sequence of Candolleomyces eurysporus.</title>
        <authorList>
            <person name="Buettner E."/>
        </authorList>
    </citation>
    <scope>NUCLEOTIDE SEQUENCE</scope>
    <source>
        <strain evidence="10">VTCC 930004</strain>
    </source>
</reference>
<dbReference type="GO" id="GO:0016787">
    <property type="term" value="F:hydrolase activity"/>
    <property type="evidence" value="ECO:0007669"/>
    <property type="project" value="UniProtKB-KW"/>
</dbReference>